<name>A0A847R1A5_9GAMM</name>
<keyword evidence="2" id="KW-0812">Transmembrane</keyword>
<dbReference type="GO" id="GO:0007165">
    <property type="term" value="P:signal transduction"/>
    <property type="evidence" value="ECO:0007669"/>
    <property type="project" value="InterPro"/>
</dbReference>
<dbReference type="CDD" id="cd06225">
    <property type="entry name" value="HAMP"/>
    <property type="match status" value="1"/>
</dbReference>
<feature type="domain" description="HAMP" evidence="3">
    <location>
        <begin position="335"/>
        <end position="387"/>
    </location>
</feature>
<accession>A0A847R1A5</accession>
<sequence>MARWGLRGKSLFALAASCLFALLIIVVMGGFFIQKGQEYSAENYATSFTQLNYQRILTPVSREVALAERFANSTIVKSWLQRPDDPALETAWLEETQGYLDTFQNHAMFIVNDGTLNYYFADQESALSRIPKYTLSQQKNADSWYFAMRETNTPFNINVNYDEVLKVMKVWINFQVRDHGRFIGLAGTGFSLELFIKQFAENPVPGVTPFILNADGTIEIHQNEKLIAYNAQNGDASLGSIYSLLDDDESKQTVQAALASAQQSDGNVVTVPVMQDGHKQLMSFVYFPLLDWFVVTNVDLASVSVFDSSLVLPAVSVFVLMLVILLIVFGFVVERLLIAPIRQLQRSAKNIASGSYDVTLATGGNDEIGELGKTFNKMAQQVRNHTQELEHKVQARTAELELAHAKVLEAHRKIGASIDYASLIQKSILPDRQMRQFLGEEHSVIWRPRDVVGGDFYVFHPTDDGCVLGIVDCAGHGVPGALMTMLIRAAIDYAIARVGIADPAALLSSIDDTLRSMLNEDMSANKVATNADVGLVYVPKKGDFMRFSGAKIALYGSNGKVLIKHNSGRRALGDRRRGHYENTELPMSGWTYYMTTDGFLDQSGGDKNFGFGNQRFETLIKDNAALSLKEQAASFEFALDEYMGDQPQRDDITLLSFRFDANNNAQ</sequence>
<dbReference type="InterPro" id="IPR003660">
    <property type="entry name" value="HAMP_dom"/>
</dbReference>
<feature type="transmembrane region" description="Helical" evidence="2">
    <location>
        <begin position="284"/>
        <end position="306"/>
    </location>
</feature>
<dbReference type="SMART" id="SM00331">
    <property type="entry name" value="PP2C_SIG"/>
    <property type="match status" value="1"/>
</dbReference>
<evidence type="ECO:0000256" key="2">
    <source>
        <dbReference type="SAM" id="Phobius"/>
    </source>
</evidence>
<organism evidence="4 5">
    <name type="scientific">Marinomonas profundi</name>
    <dbReference type="NCBI Taxonomy" id="2726122"/>
    <lineage>
        <taxon>Bacteria</taxon>
        <taxon>Pseudomonadati</taxon>
        <taxon>Pseudomonadota</taxon>
        <taxon>Gammaproteobacteria</taxon>
        <taxon>Oceanospirillales</taxon>
        <taxon>Oceanospirillaceae</taxon>
        <taxon>Marinomonas</taxon>
    </lineage>
</organism>
<dbReference type="InterPro" id="IPR001932">
    <property type="entry name" value="PPM-type_phosphatase-like_dom"/>
</dbReference>
<keyword evidence="1" id="KW-0378">Hydrolase</keyword>
<keyword evidence="2" id="KW-0472">Membrane</keyword>
<evidence type="ECO:0000259" key="3">
    <source>
        <dbReference type="PROSITE" id="PS50885"/>
    </source>
</evidence>
<dbReference type="RefSeq" id="WP_168824338.1">
    <property type="nucleotide sequence ID" value="NZ_CP073013.1"/>
</dbReference>
<dbReference type="GO" id="GO:0016791">
    <property type="term" value="F:phosphatase activity"/>
    <property type="evidence" value="ECO:0007669"/>
    <property type="project" value="TreeGrafter"/>
</dbReference>
<protein>
    <submittedName>
        <fullName evidence="4">SpoIIE family protein phosphatase</fullName>
    </submittedName>
</protein>
<feature type="transmembrane region" description="Helical" evidence="2">
    <location>
        <begin position="12"/>
        <end position="33"/>
    </location>
</feature>
<evidence type="ECO:0000256" key="1">
    <source>
        <dbReference type="ARBA" id="ARBA00022801"/>
    </source>
</evidence>
<evidence type="ECO:0000313" key="4">
    <source>
        <dbReference type="EMBL" id="NLQ17465.1"/>
    </source>
</evidence>
<dbReference type="SMART" id="SM00304">
    <property type="entry name" value="HAMP"/>
    <property type="match status" value="1"/>
</dbReference>
<dbReference type="Gene3D" id="3.60.40.10">
    <property type="entry name" value="PPM-type phosphatase domain"/>
    <property type="match status" value="1"/>
</dbReference>
<feature type="transmembrane region" description="Helical" evidence="2">
    <location>
        <begin position="312"/>
        <end position="333"/>
    </location>
</feature>
<dbReference type="Gene3D" id="6.10.340.10">
    <property type="match status" value="1"/>
</dbReference>
<dbReference type="PROSITE" id="PS50885">
    <property type="entry name" value="HAMP"/>
    <property type="match status" value="1"/>
</dbReference>
<gene>
    <name evidence="4" type="ORF">HGG82_07470</name>
</gene>
<proteinExistence type="predicted"/>
<dbReference type="EMBL" id="JABAEK010000005">
    <property type="protein sequence ID" value="NLQ17465.1"/>
    <property type="molecule type" value="Genomic_DNA"/>
</dbReference>
<dbReference type="Pfam" id="PF00672">
    <property type="entry name" value="HAMP"/>
    <property type="match status" value="1"/>
</dbReference>
<dbReference type="AlphaFoldDB" id="A0A847R1A5"/>
<dbReference type="NCBIfam" id="NF038263">
    <property type="entry name" value="prot_phos_SiaA"/>
    <property type="match status" value="1"/>
</dbReference>
<dbReference type="Proteomes" id="UP000586067">
    <property type="component" value="Unassembled WGS sequence"/>
</dbReference>
<dbReference type="PANTHER" id="PTHR43156">
    <property type="entry name" value="STAGE II SPORULATION PROTEIN E-RELATED"/>
    <property type="match status" value="1"/>
</dbReference>
<keyword evidence="2" id="KW-1133">Transmembrane helix</keyword>
<comment type="caution">
    <text evidence="4">The sequence shown here is derived from an EMBL/GenBank/DDBJ whole genome shotgun (WGS) entry which is preliminary data.</text>
</comment>
<dbReference type="PANTHER" id="PTHR43156:SF9">
    <property type="entry name" value="HAMP DOMAIN-CONTAINING PROTEIN"/>
    <property type="match status" value="1"/>
</dbReference>
<dbReference type="GO" id="GO:0016020">
    <property type="term" value="C:membrane"/>
    <property type="evidence" value="ECO:0007669"/>
    <property type="project" value="InterPro"/>
</dbReference>
<reference evidence="4 5" key="1">
    <citation type="submission" date="2020-04" db="EMBL/GenBank/DDBJ databases">
        <title>Marinomonas sp. M1K-6 isolated from the deep seawater of the Mariana Trench.</title>
        <authorList>
            <person name="Li Y."/>
        </authorList>
    </citation>
    <scope>NUCLEOTIDE SEQUENCE [LARGE SCALE GENOMIC DNA]</scope>
    <source>
        <strain evidence="4 5">M1K-6</strain>
    </source>
</reference>
<keyword evidence="5" id="KW-1185">Reference proteome</keyword>
<dbReference type="InterPro" id="IPR036457">
    <property type="entry name" value="PPM-type-like_dom_sf"/>
</dbReference>
<dbReference type="Pfam" id="PF07228">
    <property type="entry name" value="SpoIIE"/>
    <property type="match status" value="1"/>
</dbReference>
<evidence type="ECO:0000313" key="5">
    <source>
        <dbReference type="Proteomes" id="UP000586067"/>
    </source>
</evidence>
<dbReference type="SUPFAM" id="SSF158472">
    <property type="entry name" value="HAMP domain-like"/>
    <property type="match status" value="1"/>
</dbReference>
<dbReference type="InterPro" id="IPR052016">
    <property type="entry name" value="Bact_Sigma-Reg"/>
</dbReference>
<dbReference type="Gene3D" id="3.30.450.20">
    <property type="entry name" value="PAS domain"/>
    <property type="match status" value="1"/>
</dbReference>